<gene>
    <name evidence="3" type="ORF">BCR43DRAFT_496060</name>
</gene>
<proteinExistence type="predicted"/>
<dbReference type="STRING" id="13706.A0A1X2H6Y3"/>
<dbReference type="AlphaFoldDB" id="A0A1X2H6Y3"/>
<keyword evidence="2" id="KW-0472">Membrane</keyword>
<accession>A0A1X2H6Y3</accession>
<feature type="transmembrane region" description="Helical" evidence="2">
    <location>
        <begin position="12"/>
        <end position="38"/>
    </location>
</feature>
<feature type="compositionally biased region" description="Pro residues" evidence="1">
    <location>
        <begin position="206"/>
        <end position="222"/>
    </location>
</feature>
<dbReference type="OrthoDB" id="3239304at2759"/>
<evidence type="ECO:0000256" key="1">
    <source>
        <dbReference type="SAM" id="MobiDB-lite"/>
    </source>
</evidence>
<keyword evidence="2" id="KW-0812">Transmembrane</keyword>
<keyword evidence="4" id="KW-1185">Reference proteome</keyword>
<sequence length="242" mass="27008">MRNVRLRTCCGCLPLRAGIMSIASVSFIVYGCCFLYFLIGKNVIWAFFQQEQDVAIPLWGTCVAVSGVAALISVLGILANMRPERQLMTMYRLAYGFLVSFVLIATFATWITLLIKRNDTVNSCNQYMASRENVLTTETIFGDEDDDCNSKVHALLAVGAIICFIGNAAQFYFAFVIMAHESRLRRLNAPPEYDLNHQHYHQQPMPYYPPPSASSSPSPPEGPTKAVHFSESKQSAPPPAYY</sequence>
<dbReference type="Proteomes" id="UP000242180">
    <property type="component" value="Unassembled WGS sequence"/>
</dbReference>
<dbReference type="PROSITE" id="PS51257">
    <property type="entry name" value="PROKAR_LIPOPROTEIN"/>
    <property type="match status" value="1"/>
</dbReference>
<evidence type="ECO:0000256" key="2">
    <source>
        <dbReference type="SAM" id="Phobius"/>
    </source>
</evidence>
<keyword evidence="2" id="KW-1133">Transmembrane helix</keyword>
<evidence type="ECO:0000313" key="4">
    <source>
        <dbReference type="Proteomes" id="UP000242180"/>
    </source>
</evidence>
<reference evidence="3 4" key="1">
    <citation type="submission" date="2016-07" db="EMBL/GenBank/DDBJ databases">
        <title>Pervasive Adenine N6-methylation of Active Genes in Fungi.</title>
        <authorList>
            <consortium name="DOE Joint Genome Institute"/>
            <person name="Mondo S.J."/>
            <person name="Dannebaum R.O."/>
            <person name="Kuo R.C."/>
            <person name="Labutti K."/>
            <person name="Haridas S."/>
            <person name="Kuo A."/>
            <person name="Salamov A."/>
            <person name="Ahrendt S.R."/>
            <person name="Lipzen A."/>
            <person name="Sullivan W."/>
            <person name="Andreopoulos W.B."/>
            <person name="Clum A."/>
            <person name="Lindquist E."/>
            <person name="Daum C."/>
            <person name="Ramamoorthy G.K."/>
            <person name="Gryganskyi A."/>
            <person name="Culley D."/>
            <person name="Magnuson J.K."/>
            <person name="James T.Y."/>
            <person name="O'Malley M.A."/>
            <person name="Stajich J.E."/>
            <person name="Spatafora J.W."/>
            <person name="Visel A."/>
            <person name="Grigoriev I.V."/>
        </authorList>
    </citation>
    <scope>NUCLEOTIDE SEQUENCE [LARGE SCALE GENOMIC DNA]</scope>
    <source>
        <strain evidence="3 4">NRRL 2496</strain>
    </source>
</reference>
<dbReference type="InParanoid" id="A0A1X2H6Y3"/>
<protein>
    <submittedName>
        <fullName evidence="3">Uncharacterized protein</fullName>
    </submittedName>
</protein>
<feature type="transmembrane region" description="Helical" evidence="2">
    <location>
        <begin position="154"/>
        <end position="177"/>
    </location>
</feature>
<feature type="region of interest" description="Disordered" evidence="1">
    <location>
        <begin position="200"/>
        <end position="242"/>
    </location>
</feature>
<evidence type="ECO:0000313" key="3">
    <source>
        <dbReference type="EMBL" id="ORY94214.1"/>
    </source>
</evidence>
<comment type="caution">
    <text evidence="3">The sequence shown here is derived from an EMBL/GenBank/DDBJ whole genome shotgun (WGS) entry which is preliminary data.</text>
</comment>
<feature type="transmembrane region" description="Helical" evidence="2">
    <location>
        <begin position="58"/>
        <end position="81"/>
    </location>
</feature>
<organism evidence="3 4">
    <name type="scientific">Syncephalastrum racemosum</name>
    <name type="common">Filamentous fungus</name>
    <dbReference type="NCBI Taxonomy" id="13706"/>
    <lineage>
        <taxon>Eukaryota</taxon>
        <taxon>Fungi</taxon>
        <taxon>Fungi incertae sedis</taxon>
        <taxon>Mucoromycota</taxon>
        <taxon>Mucoromycotina</taxon>
        <taxon>Mucoromycetes</taxon>
        <taxon>Mucorales</taxon>
        <taxon>Syncephalastraceae</taxon>
        <taxon>Syncephalastrum</taxon>
    </lineage>
</organism>
<dbReference type="EMBL" id="MCGN01000008">
    <property type="protein sequence ID" value="ORY94214.1"/>
    <property type="molecule type" value="Genomic_DNA"/>
</dbReference>
<name>A0A1X2H6Y3_SYNRA</name>
<feature type="transmembrane region" description="Helical" evidence="2">
    <location>
        <begin position="93"/>
        <end position="115"/>
    </location>
</feature>